<evidence type="ECO:0000259" key="4">
    <source>
        <dbReference type="PROSITE" id="PS50932"/>
    </source>
</evidence>
<dbReference type="Gene3D" id="1.10.260.40">
    <property type="entry name" value="lambda repressor-like DNA-binding domains"/>
    <property type="match status" value="1"/>
</dbReference>
<evidence type="ECO:0000256" key="1">
    <source>
        <dbReference type="ARBA" id="ARBA00023015"/>
    </source>
</evidence>
<dbReference type="SMART" id="SM00354">
    <property type="entry name" value="HTH_LACI"/>
    <property type="match status" value="1"/>
</dbReference>
<dbReference type="PROSITE" id="PS50932">
    <property type="entry name" value="HTH_LACI_2"/>
    <property type="match status" value="1"/>
</dbReference>
<keyword evidence="1" id="KW-0805">Transcription regulation</keyword>
<dbReference type="SUPFAM" id="SSF47413">
    <property type="entry name" value="lambda repressor-like DNA-binding domains"/>
    <property type="match status" value="1"/>
</dbReference>
<dbReference type="InterPro" id="IPR028082">
    <property type="entry name" value="Peripla_BP_I"/>
</dbReference>
<gene>
    <name evidence="5" type="ORF">GCM10025865_06890</name>
</gene>
<evidence type="ECO:0000256" key="3">
    <source>
        <dbReference type="ARBA" id="ARBA00023163"/>
    </source>
</evidence>
<sequence length="137" mass="14431">MTLSDVAREAGVSLATASRAINGSATRVVRPELRERVVETAERMGYMPDANAQAVARGRTTSVALIVHDIADPYFSSIAAGVAAAAEESGLVVTLASTQHSAERELAFVELMRRQRARAIIVAGGRLGGRTTPSSPR</sequence>
<name>A0ABM8G079_9CELL</name>
<keyword evidence="3" id="KW-0804">Transcription</keyword>
<evidence type="ECO:0000313" key="6">
    <source>
        <dbReference type="Proteomes" id="UP001321475"/>
    </source>
</evidence>
<evidence type="ECO:0000313" key="5">
    <source>
        <dbReference type="EMBL" id="BDZ41390.1"/>
    </source>
</evidence>
<keyword evidence="6" id="KW-1185">Reference proteome</keyword>
<keyword evidence="2" id="KW-0238">DNA-binding</keyword>
<dbReference type="Gene3D" id="3.40.50.2300">
    <property type="match status" value="1"/>
</dbReference>
<accession>A0ABM8G079</accession>
<dbReference type="PANTHER" id="PTHR30146">
    <property type="entry name" value="LACI-RELATED TRANSCRIPTIONAL REPRESSOR"/>
    <property type="match status" value="1"/>
</dbReference>
<dbReference type="InterPro" id="IPR001761">
    <property type="entry name" value="Peripla_BP/Lac1_sug-bd_dom"/>
</dbReference>
<organism evidence="5 6">
    <name type="scientific">Paraoerskovia sediminicola</name>
    <dbReference type="NCBI Taxonomy" id="1138587"/>
    <lineage>
        <taxon>Bacteria</taxon>
        <taxon>Bacillati</taxon>
        <taxon>Actinomycetota</taxon>
        <taxon>Actinomycetes</taxon>
        <taxon>Micrococcales</taxon>
        <taxon>Cellulomonadaceae</taxon>
        <taxon>Paraoerskovia</taxon>
    </lineage>
</organism>
<dbReference type="Pfam" id="PF00532">
    <property type="entry name" value="Peripla_BP_1"/>
    <property type="match status" value="1"/>
</dbReference>
<dbReference type="PANTHER" id="PTHR30146:SF153">
    <property type="entry name" value="LACTOSE OPERON REPRESSOR"/>
    <property type="match status" value="1"/>
</dbReference>
<dbReference type="InterPro" id="IPR010982">
    <property type="entry name" value="Lambda_DNA-bd_dom_sf"/>
</dbReference>
<protein>
    <recommendedName>
        <fullName evidence="4">HTH lacI-type domain-containing protein</fullName>
    </recommendedName>
</protein>
<dbReference type="EMBL" id="AP027729">
    <property type="protein sequence ID" value="BDZ41390.1"/>
    <property type="molecule type" value="Genomic_DNA"/>
</dbReference>
<dbReference type="CDD" id="cd01392">
    <property type="entry name" value="HTH_LacI"/>
    <property type="match status" value="1"/>
</dbReference>
<dbReference type="PROSITE" id="PS00356">
    <property type="entry name" value="HTH_LACI_1"/>
    <property type="match status" value="1"/>
</dbReference>
<dbReference type="Pfam" id="PF00356">
    <property type="entry name" value="LacI"/>
    <property type="match status" value="1"/>
</dbReference>
<evidence type="ECO:0000256" key="2">
    <source>
        <dbReference type="ARBA" id="ARBA00023125"/>
    </source>
</evidence>
<proteinExistence type="predicted"/>
<dbReference type="SUPFAM" id="SSF53822">
    <property type="entry name" value="Periplasmic binding protein-like I"/>
    <property type="match status" value="1"/>
</dbReference>
<dbReference type="InterPro" id="IPR000843">
    <property type="entry name" value="HTH_LacI"/>
</dbReference>
<dbReference type="PRINTS" id="PR00036">
    <property type="entry name" value="HTHLACI"/>
</dbReference>
<dbReference type="Proteomes" id="UP001321475">
    <property type="component" value="Chromosome"/>
</dbReference>
<feature type="domain" description="HTH lacI-type" evidence="4">
    <location>
        <begin position="1"/>
        <end position="57"/>
    </location>
</feature>
<reference evidence="6" key="1">
    <citation type="journal article" date="2019" name="Int. J. Syst. Evol. Microbiol.">
        <title>The Global Catalogue of Microorganisms (GCM) 10K type strain sequencing project: providing services to taxonomists for standard genome sequencing and annotation.</title>
        <authorList>
            <consortium name="The Broad Institute Genomics Platform"/>
            <consortium name="The Broad Institute Genome Sequencing Center for Infectious Disease"/>
            <person name="Wu L."/>
            <person name="Ma J."/>
        </authorList>
    </citation>
    <scope>NUCLEOTIDE SEQUENCE [LARGE SCALE GENOMIC DNA]</scope>
    <source>
        <strain evidence="6">NBRC 108565</strain>
    </source>
</reference>